<feature type="region of interest" description="Disordered" evidence="1">
    <location>
        <begin position="29"/>
        <end position="57"/>
    </location>
</feature>
<sequence length="290" mass="33934">MAIKTKGRPKQLKGARSLSAFEHVEKELVKQKKQSRARKQKKDTLDDEKHVKQKKRVRIESPPPLKDIVSFKGSPFQIHASIPREYIRYAENVKSDGWCGYRTVAALVFGNQDKYMDVKRAMLQQVEKNECFYRRYWCVHDVVYEGLIKRLRMVDCAFLPVEHWFDAAQELQIAADTFQRPFAFYAEEEELNNANRPKLYLPFFYNGKRKINYSPSIVRYVGNVHFAAVHMRRSISTITWPPVDERFESVIKQRGYDSNSIIKNSWSHLKIADPYLPSPTHGTTITIDDD</sequence>
<dbReference type="Proteomes" id="UP000027586">
    <property type="component" value="Unassembled WGS sequence"/>
</dbReference>
<keyword evidence="3" id="KW-1185">Reference proteome</keyword>
<protein>
    <recommendedName>
        <fullName evidence="4">OTU domain-containing protein</fullName>
    </recommendedName>
</protein>
<dbReference type="AlphaFoldDB" id="A0A068SGH7"/>
<dbReference type="OrthoDB" id="2283268at2759"/>
<organism evidence="2 3">
    <name type="scientific">Lichtheimia corymbifera JMRC:FSU:9682</name>
    <dbReference type="NCBI Taxonomy" id="1263082"/>
    <lineage>
        <taxon>Eukaryota</taxon>
        <taxon>Fungi</taxon>
        <taxon>Fungi incertae sedis</taxon>
        <taxon>Mucoromycota</taxon>
        <taxon>Mucoromycotina</taxon>
        <taxon>Mucoromycetes</taxon>
        <taxon>Mucorales</taxon>
        <taxon>Lichtheimiaceae</taxon>
        <taxon>Lichtheimia</taxon>
    </lineage>
</organism>
<evidence type="ECO:0000313" key="3">
    <source>
        <dbReference type="Proteomes" id="UP000027586"/>
    </source>
</evidence>
<dbReference type="VEuPathDB" id="FungiDB:LCOR_11845.1"/>
<reference evidence="2" key="1">
    <citation type="submission" date="2013-08" db="EMBL/GenBank/DDBJ databases">
        <title>Gene expansion shapes genome architecture in the human pathogen Lichtheimia corymbifera: an evolutionary genomics analysis in the ancient terrestrial Mucorales (Mucoromycotina).</title>
        <authorList>
            <person name="Schwartze V.U."/>
            <person name="Winter S."/>
            <person name="Shelest E."/>
            <person name="Marcet-Houben M."/>
            <person name="Horn F."/>
            <person name="Wehner S."/>
            <person name="Hoffmann K."/>
            <person name="Riege K."/>
            <person name="Sammeth M."/>
            <person name="Nowrousian M."/>
            <person name="Valiante V."/>
            <person name="Linde J."/>
            <person name="Jacobsen I.D."/>
            <person name="Marz M."/>
            <person name="Brakhage A.A."/>
            <person name="Gabaldon T."/>
            <person name="Bocker S."/>
            <person name="Voigt K."/>
        </authorList>
    </citation>
    <scope>NUCLEOTIDE SEQUENCE [LARGE SCALE GENOMIC DNA]</scope>
    <source>
        <strain evidence="2">FSU 9682</strain>
    </source>
</reference>
<name>A0A068SGH7_9FUNG</name>
<accession>A0A068SGH7</accession>
<dbReference type="CDD" id="cd22744">
    <property type="entry name" value="OTU"/>
    <property type="match status" value="1"/>
</dbReference>
<comment type="caution">
    <text evidence="2">The sequence shown here is derived from an EMBL/GenBank/DDBJ whole genome shotgun (WGS) entry which is preliminary data.</text>
</comment>
<feature type="compositionally biased region" description="Basic residues" evidence="1">
    <location>
        <begin position="31"/>
        <end position="41"/>
    </location>
</feature>
<gene>
    <name evidence="2" type="ORF">LCOR_11845.1</name>
</gene>
<evidence type="ECO:0000256" key="1">
    <source>
        <dbReference type="SAM" id="MobiDB-lite"/>
    </source>
</evidence>
<proteinExistence type="predicted"/>
<dbReference type="Gene3D" id="3.90.70.80">
    <property type="match status" value="1"/>
</dbReference>
<dbReference type="STRING" id="1263082.A0A068SGH7"/>
<dbReference type="EMBL" id="CBTN010000129">
    <property type="protein sequence ID" value="CDH61070.1"/>
    <property type="molecule type" value="Genomic_DNA"/>
</dbReference>
<evidence type="ECO:0000313" key="2">
    <source>
        <dbReference type="EMBL" id="CDH61070.1"/>
    </source>
</evidence>
<evidence type="ECO:0008006" key="4">
    <source>
        <dbReference type="Google" id="ProtNLM"/>
    </source>
</evidence>